<feature type="domain" description="Thiamine pyrophosphate enzyme TPP-binding" evidence="6">
    <location>
        <begin position="445"/>
        <end position="575"/>
    </location>
</feature>
<dbReference type="SUPFAM" id="SSF52467">
    <property type="entry name" value="DHS-like NAD/FAD-binding domain"/>
    <property type="match status" value="1"/>
</dbReference>
<dbReference type="Gene3D" id="3.40.50.970">
    <property type="match status" value="2"/>
</dbReference>
<dbReference type="PANTHER" id="PTHR18968">
    <property type="entry name" value="THIAMINE PYROPHOSPHATE ENZYMES"/>
    <property type="match status" value="1"/>
</dbReference>
<dbReference type="InterPro" id="IPR012001">
    <property type="entry name" value="Thiamin_PyroP_enz_TPP-bd_dom"/>
</dbReference>
<dbReference type="GO" id="GO:0009099">
    <property type="term" value="P:L-valine biosynthetic process"/>
    <property type="evidence" value="ECO:0007669"/>
    <property type="project" value="TreeGrafter"/>
</dbReference>
<comment type="similarity">
    <text evidence="1 3">Belongs to the TPP enzyme family.</text>
</comment>
<feature type="domain" description="Thiamine pyrophosphate enzyme N-terminal TPP-binding" evidence="7">
    <location>
        <begin position="20"/>
        <end position="132"/>
    </location>
</feature>
<dbReference type="Gene3D" id="3.40.50.1220">
    <property type="entry name" value="TPP-binding domain"/>
    <property type="match status" value="1"/>
</dbReference>
<keyword evidence="2 3" id="KW-0786">Thiamine pyrophosphate</keyword>
<evidence type="ECO:0000256" key="4">
    <source>
        <dbReference type="SAM" id="MobiDB-lite"/>
    </source>
</evidence>
<accession>A0A6C1B2B1</accession>
<dbReference type="Pfam" id="PF02776">
    <property type="entry name" value="TPP_enzyme_N"/>
    <property type="match status" value="1"/>
</dbReference>
<evidence type="ECO:0000256" key="2">
    <source>
        <dbReference type="ARBA" id="ARBA00023052"/>
    </source>
</evidence>
<dbReference type="Pfam" id="PF02775">
    <property type="entry name" value="TPP_enzyme_C"/>
    <property type="match status" value="1"/>
</dbReference>
<gene>
    <name evidence="8" type="ORF">G3580_01875</name>
</gene>
<dbReference type="InterPro" id="IPR011766">
    <property type="entry name" value="TPP_enzyme_TPP-bd"/>
</dbReference>
<dbReference type="FunFam" id="3.40.50.970:FF:000007">
    <property type="entry name" value="Acetolactate synthase"/>
    <property type="match status" value="1"/>
</dbReference>
<feature type="domain" description="Thiamine pyrophosphate enzyme central" evidence="5">
    <location>
        <begin position="218"/>
        <end position="347"/>
    </location>
</feature>
<sequence>MDRPTPTALMRSDDESRQTDVADLIIAHLEQIGVEYVFGVPGGAIEPLYNALARSARRHGPRIVTTRHEAGAAFMAEGYARESGRLGVCIATSGPGATNLITGVACAHDNNIPVLAITGQPKLTAFGRRALQESGCTGVNTLGMFRHCTGYNTLLSHPEQAEPKVVSAIAHAMQHRAAAHLTIPVDIQRAPAPSHWHAPAQGLKRMLQAPALVDAAAVEALFDALTDAKRPVFLLGQGCGGAVDLFLRLIEAHGARFVTTPDAKGFVNPAHPLYRGVFGFAGHDQARALLMDDPDLIVAVGVSLGEWTSAGWSEALLNDRLIHIDARIEHLQRSSMARLQVQGNPVGVARHLLTLMAAHPPAPRTSTPAPGTRLTPTPTQRAPGVRPQVLMEVLSERCPPTTNFLADPGNSTAWAIHHLELHCRRQRPASTEAALGLHEQRNPAASWLRVLMDFAPMGWAISASIGVALARRGQPVVCLTGDGSYLMSGQELTVAQTERLPVIFVVLNDAALGMVKHGQRLAGAEPIGFQLPRIDFAAQARALGVDGRVINSEAELAALDLNRLLTRNAPTLLDVRIDAEQEPPIRMRLEALGTAR</sequence>
<dbReference type="GO" id="GO:0003984">
    <property type="term" value="F:acetolactate synthase activity"/>
    <property type="evidence" value="ECO:0007669"/>
    <property type="project" value="TreeGrafter"/>
</dbReference>
<name>A0A6C1B2B1_9RHOO</name>
<dbReference type="GO" id="GO:0050660">
    <property type="term" value="F:flavin adenine dinucleotide binding"/>
    <property type="evidence" value="ECO:0007669"/>
    <property type="project" value="TreeGrafter"/>
</dbReference>
<dbReference type="InterPro" id="IPR029035">
    <property type="entry name" value="DHS-like_NAD/FAD-binding_dom"/>
</dbReference>
<organism evidence="8 9">
    <name type="scientific">Nitrogeniibacter mangrovi</name>
    <dbReference type="NCBI Taxonomy" id="2016596"/>
    <lineage>
        <taxon>Bacteria</taxon>
        <taxon>Pseudomonadati</taxon>
        <taxon>Pseudomonadota</taxon>
        <taxon>Betaproteobacteria</taxon>
        <taxon>Rhodocyclales</taxon>
        <taxon>Zoogloeaceae</taxon>
        <taxon>Nitrogeniibacter</taxon>
    </lineage>
</organism>
<evidence type="ECO:0000313" key="9">
    <source>
        <dbReference type="Proteomes" id="UP000501991"/>
    </source>
</evidence>
<dbReference type="GO" id="GO:0030976">
    <property type="term" value="F:thiamine pyrophosphate binding"/>
    <property type="evidence" value="ECO:0007669"/>
    <property type="project" value="InterPro"/>
</dbReference>
<dbReference type="AlphaFoldDB" id="A0A6C1B2B1"/>
<feature type="region of interest" description="Disordered" evidence="4">
    <location>
        <begin position="360"/>
        <end position="383"/>
    </location>
</feature>
<dbReference type="InterPro" id="IPR029061">
    <property type="entry name" value="THDP-binding"/>
</dbReference>
<proteinExistence type="inferred from homology"/>
<evidence type="ECO:0000259" key="5">
    <source>
        <dbReference type="Pfam" id="PF00205"/>
    </source>
</evidence>
<evidence type="ECO:0000259" key="6">
    <source>
        <dbReference type="Pfam" id="PF02775"/>
    </source>
</evidence>
<dbReference type="GO" id="GO:0009097">
    <property type="term" value="P:isoleucine biosynthetic process"/>
    <property type="evidence" value="ECO:0007669"/>
    <property type="project" value="TreeGrafter"/>
</dbReference>
<reference evidence="8 9" key="1">
    <citation type="submission" date="2020-02" db="EMBL/GenBank/DDBJ databases">
        <title>Nitrogenibacter mangrovi gen. nov., sp. nov. isolated from mangrove sediment, a denitrifying betaproteobacterium.</title>
        <authorList>
            <person name="Liao H."/>
            <person name="Tian Y."/>
        </authorList>
    </citation>
    <scope>NUCLEOTIDE SEQUENCE [LARGE SCALE GENOMIC DNA]</scope>
    <source>
        <strain evidence="8 9">M9-3-2</strain>
    </source>
</reference>
<dbReference type="EMBL" id="CP048836">
    <property type="protein sequence ID" value="QID16480.1"/>
    <property type="molecule type" value="Genomic_DNA"/>
</dbReference>
<keyword evidence="9" id="KW-1185">Reference proteome</keyword>
<evidence type="ECO:0000256" key="3">
    <source>
        <dbReference type="RuleBase" id="RU362132"/>
    </source>
</evidence>
<dbReference type="InterPro" id="IPR045229">
    <property type="entry name" value="TPP_enz"/>
</dbReference>
<dbReference type="Proteomes" id="UP000501991">
    <property type="component" value="Chromosome"/>
</dbReference>
<dbReference type="Pfam" id="PF00205">
    <property type="entry name" value="TPP_enzyme_M"/>
    <property type="match status" value="1"/>
</dbReference>
<dbReference type="InterPro" id="IPR012000">
    <property type="entry name" value="Thiamin_PyroP_enz_cen_dom"/>
</dbReference>
<evidence type="ECO:0000313" key="8">
    <source>
        <dbReference type="EMBL" id="QID16480.1"/>
    </source>
</evidence>
<protein>
    <submittedName>
        <fullName evidence="8">Thiamine pyrophosphate-binding protein</fullName>
    </submittedName>
</protein>
<dbReference type="CDD" id="cd00568">
    <property type="entry name" value="TPP_enzymes"/>
    <property type="match status" value="1"/>
</dbReference>
<dbReference type="RefSeq" id="WP_173763648.1">
    <property type="nucleotide sequence ID" value="NZ_CP048836.1"/>
</dbReference>
<feature type="compositionally biased region" description="Polar residues" evidence="4">
    <location>
        <begin position="364"/>
        <end position="380"/>
    </location>
</feature>
<evidence type="ECO:0000259" key="7">
    <source>
        <dbReference type="Pfam" id="PF02776"/>
    </source>
</evidence>
<dbReference type="GO" id="GO:0005948">
    <property type="term" value="C:acetolactate synthase complex"/>
    <property type="evidence" value="ECO:0007669"/>
    <property type="project" value="TreeGrafter"/>
</dbReference>
<dbReference type="SUPFAM" id="SSF52518">
    <property type="entry name" value="Thiamin diphosphate-binding fold (THDP-binding)"/>
    <property type="match status" value="2"/>
</dbReference>
<dbReference type="KEGG" id="azq:G3580_01875"/>
<dbReference type="GO" id="GO:0000287">
    <property type="term" value="F:magnesium ion binding"/>
    <property type="evidence" value="ECO:0007669"/>
    <property type="project" value="InterPro"/>
</dbReference>
<evidence type="ECO:0000256" key="1">
    <source>
        <dbReference type="ARBA" id="ARBA00007812"/>
    </source>
</evidence>
<dbReference type="PANTHER" id="PTHR18968:SF167">
    <property type="entry name" value="ACETOLACTATE SYNTHASE LARGE SUBUNIT ILVB2-RELATED"/>
    <property type="match status" value="1"/>
</dbReference>